<dbReference type="PANTHER" id="PTHR10695">
    <property type="entry name" value="DEPHOSPHO-COA KINASE-RELATED"/>
    <property type="match status" value="1"/>
</dbReference>
<dbReference type="EMBL" id="BLSB01000011">
    <property type="protein sequence ID" value="GFP34565.1"/>
    <property type="molecule type" value="Genomic_DNA"/>
</dbReference>
<gene>
    <name evidence="3" type="primary">coaE</name>
    <name evidence="5" type="ORF">HKBW3S33_00052</name>
    <name evidence="6" type="ORF">HKBW3S43_00358</name>
</gene>
<dbReference type="Proteomes" id="UP000576480">
    <property type="component" value="Unassembled WGS sequence"/>
</dbReference>
<reference evidence="7 8" key="1">
    <citation type="journal article" date="2020" name="Front. Microbiol.">
        <title>Single-cell genomics of novel Actinobacteria with the Wood-Ljungdahl pathway discovered in a serpentinizing system.</title>
        <authorList>
            <person name="Merino N."/>
            <person name="Kawai M."/>
            <person name="Boyd E.S."/>
            <person name="Colman D.R."/>
            <person name="McGlynn S.E."/>
            <person name="Nealson K.H."/>
            <person name="Kurokawa K."/>
            <person name="Hongoh Y."/>
        </authorList>
    </citation>
    <scope>NUCLEOTIDE SEQUENCE [LARGE SCALE GENOMIC DNA]</scope>
    <source>
        <strain evidence="5 8">S33</strain>
        <strain evidence="6 7">S43</strain>
    </source>
</reference>
<dbReference type="NCBIfam" id="TIGR00152">
    <property type="entry name" value="dephospho-CoA kinase"/>
    <property type="match status" value="1"/>
</dbReference>
<evidence type="ECO:0000313" key="7">
    <source>
        <dbReference type="Proteomes" id="UP000576480"/>
    </source>
</evidence>
<keyword evidence="2 3" id="KW-0067">ATP-binding</keyword>
<organism evidence="5 8">
    <name type="scientific">Candidatus Hakubella thermalkaliphila</name>
    <dbReference type="NCBI Taxonomy" id="2754717"/>
    <lineage>
        <taxon>Bacteria</taxon>
        <taxon>Bacillati</taxon>
        <taxon>Actinomycetota</taxon>
        <taxon>Actinomycetota incertae sedis</taxon>
        <taxon>Candidatus Hakubellales</taxon>
        <taxon>Candidatus Hakubellaceae</taxon>
        <taxon>Candidatus Hakubella</taxon>
    </lineage>
</organism>
<dbReference type="GO" id="GO:0005737">
    <property type="term" value="C:cytoplasm"/>
    <property type="evidence" value="ECO:0007669"/>
    <property type="project" value="UniProtKB-SubCell"/>
</dbReference>
<protein>
    <recommendedName>
        <fullName evidence="3 4">Dephospho-CoA kinase</fullName>
        <ecNumber evidence="3 4">2.7.1.24</ecNumber>
    </recommendedName>
    <alternativeName>
        <fullName evidence="3">Dephosphocoenzyme A kinase</fullName>
    </alternativeName>
</protein>
<dbReference type="PANTHER" id="PTHR10695:SF46">
    <property type="entry name" value="BIFUNCTIONAL COENZYME A SYNTHASE-RELATED"/>
    <property type="match status" value="1"/>
</dbReference>
<comment type="pathway">
    <text evidence="3">Cofactor biosynthesis; coenzyme A biosynthesis; CoA from (R)-pantothenate: step 5/5.</text>
</comment>
<dbReference type="AlphaFoldDB" id="A0A6V8QCS0"/>
<dbReference type="HAMAP" id="MF_00376">
    <property type="entry name" value="Dephospho_CoA_kinase"/>
    <property type="match status" value="1"/>
</dbReference>
<dbReference type="PROSITE" id="PS51219">
    <property type="entry name" value="DPCK"/>
    <property type="match status" value="1"/>
</dbReference>
<comment type="caution">
    <text evidence="5">The sequence shown here is derived from an EMBL/GenBank/DDBJ whole genome shotgun (WGS) entry which is preliminary data.</text>
</comment>
<dbReference type="EMBL" id="BLRY01000002">
    <property type="protein sequence ID" value="GFP26637.1"/>
    <property type="molecule type" value="Genomic_DNA"/>
</dbReference>
<dbReference type="UniPathway" id="UPA00241">
    <property type="reaction ID" value="UER00356"/>
</dbReference>
<dbReference type="SUPFAM" id="SSF52540">
    <property type="entry name" value="P-loop containing nucleoside triphosphate hydrolases"/>
    <property type="match status" value="1"/>
</dbReference>
<comment type="function">
    <text evidence="3">Catalyzes the phosphorylation of the 3'-hydroxyl group of dephosphocoenzyme A to form coenzyme A.</text>
</comment>
<sequence>MASGKTEVLSIFRELGAEIIESDHMARKVVAPGSPVLAQLAQEFGEDVLLPDGQLDRSRLAHLIFSQEEKRRKLNSIILPPIIEIIDLEVRRLRGTGRTIVLEAPLLFETGYEENCDYIVCVDADDEFRLRRLIQKTGLSEEEACLRIRGQNLQIPAHKVDFVIKNEGDREELVREVKRVWDEFARRSRKESQ</sequence>
<dbReference type="Pfam" id="PF01121">
    <property type="entry name" value="CoaE"/>
    <property type="match status" value="1"/>
</dbReference>
<comment type="catalytic activity">
    <reaction evidence="3">
        <text>3'-dephospho-CoA + ATP = ADP + CoA + H(+)</text>
        <dbReference type="Rhea" id="RHEA:18245"/>
        <dbReference type="ChEBI" id="CHEBI:15378"/>
        <dbReference type="ChEBI" id="CHEBI:30616"/>
        <dbReference type="ChEBI" id="CHEBI:57287"/>
        <dbReference type="ChEBI" id="CHEBI:57328"/>
        <dbReference type="ChEBI" id="CHEBI:456216"/>
        <dbReference type="EC" id="2.7.1.24"/>
    </reaction>
</comment>
<evidence type="ECO:0000256" key="4">
    <source>
        <dbReference type="NCBIfam" id="TIGR00152"/>
    </source>
</evidence>
<feature type="binding site" evidence="3">
    <location>
        <begin position="2"/>
        <end position="7"/>
    </location>
    <ligand>
        <name>ATP</name>
        <dbReference type="ChEBI" id="CHEBI:30616"/>
    </ligand>
</feature>
<comment type="subcellular location">
    <subcellularLocation>
        <location evidence="3">Cytoplasm</location>
    </subcellularLocation>
</comment>
<dbReference type="GO" id="GO:0015937">
    <property type="term" value="P:coenzyme A biosynthetic process"/>
    <property type="evidence" value="ECO:0007669"/>
    <property type="project" value="UniProtKB-UniRule"/>
</dbReference>
<dbReference type="InterPro" id="IPR027417">
    <property type="entry name" value="P-loop_NTPase"/>
</dbReference>
<evidence type="ECO:0000256" key="2">
    <source>
        <dbReference type="ARBA" id="ARBA00022840"/>
    </source>
</evidence>
<dbReference type="Proteomes" id="UP000591948">
    <property type="component" value="Unassembled WGS sequence"/>
</dbReference>
<keyword evidence="3" id="KW-0963">Cytoplasm</keyword>
<dbReference type="Gene3D" id="3.40.50.300">
    <property type="entry name" value="P-loop containing nucleotide triphosphate hydrolases"/>
    <property type="match status" value="1"/>
</dbReference>
<evidence type="ECO:0000256" key="1">
    <source>
        <dbReference type="ARBA" id="ARBA00022741"/>
    </source>
</evidence>
<keyword evidence="3 5" id="KW-0418">Kinase</keyword>
<keyword evidence="3" id="KW-0808">Transferase</keyword>
<evidence type="ECO:0000256" key="3">
    <source>
        <dbReference type="HAMAP-Rule" id="MF_00376"/>
    </source>
</evidence>
<dbReference type="GO" id="GO:0004140">
    <property type="term" value="F:dephospho-CoA kinase activity"/>
    <property type="evidence" value="ECO:0007669"/>
    <property type="project" value="UniProtKB-UniRule"/>
</dbReference>
<evidence type="ECO:0000313" key="5">
    <source>
        <dbReference type="EMBL" id="GFP26637.1"/>
    </source>
</evidence>
<keyword evidence="8" id="KW-1185">Reference proteome</keyword>
<dbReference type="InterPro" id="IPR001977">
    <property type="entry name" value="Depp_CoAkinase"/>
</dbReference>
<comment type="similarity">
    <text evidence="3">Belongs to the CoaE family.</text>
</comment>
<proteinExistence type="inferred from homology"/>
<dbReference type="GO" id="GO:0005524">
    <property type="term" value="F:ATP binding"/>
    <property type="evidence" value="ECO:0007669"/>
    <property type="project" value="UniProtKB-UniRule"/>
</dbReference>
<name>A0A6V8QCS0_9ACTN</name>
<dbReference type="EC" id="2.7.1.24" evidence="3 4"/>
<keyword evidence="3" id="KW-0173">Coenzyme A biosynthesis</keyword>
<dbReference type="CDD" id="cd02022">
    <property type="entry name" value="DPCK"/>
    <property type="match status" value="1"/>
</dbReference>
<accession>A0A6V8QCS0</accession>
<evidence type="ECO:0000313" key="6">
    <source>
        <dbReference type="EMBL" id="GFP34565.1"/>
    </source>
</evidence>
<keyword evidence="1 3" id="KW-0547">Nucleotide-binding</keyword>
<evidence type="ECO:0000313" key="8">
    <source>
        <dbReference type="Proteomes" id="UP000591948"/>
    </source>
</evidence>